<dbReference type="PANTHER" id="PTHR24213:SF9">
    <property type="entry name" value="UNCOORDINATED 115A, ISOFORM B-RELATED"/>
    <property type="match status" value="1"/>
</dbReference>
<dbReference type="SMART" id="SM00153">
    <property type="entry name" value="VHP"/>
    <property type="match status" value="1"/>
</dbReference>
<dbReference type="GO" id="GO:0030032">
    <property type="term" value="P:lamellipodium assembly"/>
    <property type="evidence" value="ECO:0007669"/>
    <property type="project" value="TreeGrafter"/>
</dbReference>
<dbReference type="Proteomes" id="UP001054902">
    <property type="component" value="Unassembled WGS sequence"/>
</dbReference>
<dbReference type="InterPro" id="IPR051618">
    <property type="entry name" value="Actin-binding_LIM"/>
</dbReference>
<keyword evidence="3" id="KW-1185">Reference proteome</keyword>
<dbReference type="SUPFAM" id="SSF55753">
    <property type="entry name" value="Actin depolymerizing proteins"/>
    <property type="match status" value="1"/>
</dbReference>
<evidence type="ECO:0000259" key="1">
    <source>
        <dbReference type="PROSITE" id="PS51089"/>
    </source>
</evidence>
<proteinExistence type="predicted"/>
<name>A0AAD3CM45_9STRA</name>
<dbReference type="AlphaFoldDB" id="A0AAD3CM45"/>
<dbReference type="InterPro" id="IPR029006">
    <property type="entry name" value="ADF-H/Gelsolin-like_dom_sf"/>
</dbReference>
<dbReference type="GO" id="GO:0051015">
    <property type="term" value="F:actin filament binding"/>
    <property type="evidence" value="ECO:0007669"/>
    <property type="project" value="TreeGrafter"/>
</dbReference>
<evidence type="ECO:0000313" key="3">
    <source>
        <dbReference type="Proteomes" id="UP001054902"/>
    </source>
</evidence>
<dbReference type="GO" id="GO:0015629">
    <property type="term" value="C:actin cytoskeleton"/>
    <property type="evidence" value="ECO:0007669"/>
    <property type="project" value="TreeGrafter"/>
</dbReference>
<sequence length="259" mass="28619">MPTLLTDPRSGGVKKKSGVNVLPIIAETWSQVRDDSNNEITYILATYVEGSKTDITLLSKGNGGICAASQNFPDDQPIFGGTKLTSGRFASFVYSGDKVGVMSKGRASMHKNGVLNVFEGCDLEIEVWPNMKEEDIGLSKDEALSNQSVATCTLNHLTTKIGTVNIEEAQTPKIEKEDTQQDPMEKEMKEMVSLDSSGFIPYERLKTLSDTSSIGIDPTKKELALTDEEFDQVFKMTKESFLSLPTWKKNRLKKDAMLF</sequence>
<organism evidence="2 3">
    <name type="scientific">Chaetoceros tenuissimus</name>
    <dbReference type="NCBI Taxonomy" id="426638"/>
    <lineage>
        <taxon>Eukaryota</taxon>
        <taxon>Sar</taxon>
        <taxon>Stramenopiles</taxon>
        <taxon>Ochrophyta</taxon>
        <taxon>Bacillariophyta</taxon>
        <taxon>Coscinodiscophyceae</taxon>
        <taxon>Chaetocerotophycidae</taxon>
        <taxon>Chaetocerotales</taxon>
        <taxon>Chaetocerotaceae</taxon>
        <taxon>Chaetoceros</taxon>
    </lineage>
</organism>
<dbReference type="PANTHER" id="PTHR24213">
    <property type="entry name" value="ACTIN-BINDING LIM PROTEIN"/>
    <property type="match status" value="1"/>
</dbReference>
<dbReference type="InterPro" id="IPR003128">
    <property type="entry name" value="Villin_headpiece"/>
</dbReference>
<accession>A0AAD3CM45</accession>
<comment type="caution">
    <text evidence="2">The sequence shown here is derived from an EMBL/GenBank/DDBJ whole genome shotgun (WGS) entry which is preliminary data.</text>
</comment>
<dbReference type="InterPro" id="IPR002108">
    <property type="entry name" value="ADF-H"/>
</dbReference>
<dbReference type="InterPro" id="IPR036886">
    <property type="entry name" value="Villin_headpiece_dom_sf"/>
</dbReference>
<protein>
    <recommendedName>
        <fullName evidence="1">HP domain-containing protein</fullName>
    </recommendedName>
</protein>
<dbReference type="Gene3D" id="1.10.950.10">
    <property type="entry name" value="Villin headpiece domain"/>
    <property type="match status" value="1"/>
</dbReference>
<feature type="domain" description="HP" evidence="1">
    <location>
        <begin position="194"/>
        <end position="259"/>
    </location>
</feature>
<dbReference type="Gene3D" id="3.40.20.10">
    <property type="entry name" value="Severin"/>
    <property type="match status" value="1"/>
</dbReference>
<dbReference type="Pfam" id="PF02209">
    <property type="entry name" value="VHP"/>
    <property type="match status" value="1"/>
</dbReference>
<dbReference type="SUPFAM" id="SSF47050">
    <property type="entry name" value="VHP, Villin headpiece domain"/>
    <property type="match status" value="1"/>
</dbReference>
<gene>
    <name evidence="2" type="ORF">CTEN210_05008</name>
</gene>
<dbReference type="Pfam" id="PF00241">
    <property type="entry name" value="Cofilin_ADF"/>
    <property type="match status" value="1"/>
</dbReference>
<dbReference type="GO" id="GO:0007010">
    <property type="term" value="P:cytoskeleton organization"/>
    <property type="evidence" value="ECO:0007669"/>
    <property type="project" value="InterPro"/>
</dbReference>
<dbReference type="PROSITE" id="PS51089">
    <property type="entry name" value="HP"/>
    <property type="match status" value="1"/>
</dbReference>
<dbReference type="EMBL" id="BLLK01000028">
    <property type="protein sequence ID" value="GFH48532.1"/>
    <property type="molecule type" value="Genomic_DNA"/>
</dbReference>
<evidence type="ECO:0000313" key="2">
    <source>
        <dbReference type="EMBL" id="GFH48532.1"/>
    </source>
</evidence>
<reference evidence="2 3" key="1">
    <citation type="journal article" date="2021" name="Sci. Rep.">
        <title>The genome of the diatom Chaetoceros tenuissimus carries an ancient integrated fragment of an extant virus.</title>
        <authorList>
            <person name="Hongo Y."/>
            <person name="Kimura K."/>
            <person name="Takaki Y."/>
            <person name="Yoshida Y."/>
            <person name="Baba S."/>
            <person name="Kobayashi G."/>
            <person name="Nagasaki K."/>
            <person name="Hano T."/>
            <person name="Tomaru Y."/>
        </authorList>
    </citation>
    <scope>NUCLEOTIDE SEQUENCE [LARGE SCALE GENOMIC DNA]</scope>
    <source>
        <strain evidence="2 3">NIES-3715</strain>
    </source>
</reference>